<keyword evidence="4" id="KW-1185">Reference proteome</keyword>
<organism evidence="3 4">
    <name type="scientific">Entomortierella parvispora</name>
    <dbReference type="NCBI Taxonomy" id="205924"/>
    <lineage>
        <taxon>Eukaryota</taxon>
        <taxon>Fungi</taxon>
        <taxon>Fungi incertae sedis</taxon>
        <taxon>Mucoromycota</taxon>
        <taxon>Mortierellomycotina</taxon>
        <taxon>Mortierellomycetes</taxon>
        <taxon>Mortierellales</taxon>
        <taxon>Mortierellaceae</taxon>
        <taxon>Entomortierella</taxon>
    </lineage>
</organism>
<dbReference type="EMBL" id="BQFW01000012">
    <property type="protein sequence ID" value="GJJ76229.1"/>
    <property type="molecule type" value="Genomic_DNA"/>
</dbReference>
<comment type="caution">
    <text evidence="3">The sequence shown here is derived from an EMBL/GenBank/DDBJ whole genome shotgun (WGS) entry which is preliminary data.</text>
</comment>
<feature type="region of interest" description="Disordered" evidence="1">
    <location>
        <begin position="240"/>
        <end position="310"/>
    </location>
</feature>
<reference evidence="3" key="1">
    <citation type="submission" date="2021-11" db="EMBL/GenBank/DDBJ databases">
        <authorList>
            <person name="Herlambang A."/>
            <person name="Guo Y."/>
            <person name="Takashima Y."/>
            <person name="Nishizawa T."/>
        </authorList>
    </citation>
    <scope>NUCLEOTIDE SEQUENCE</scope>
    <source>
        <strain evidence="3">E1425</strain>
    </source>
</reference>
<feature type="compositionally biased region" description="Basic and acidic residues" evidence="1">
    <location>
        <begin position="111"/>
        <end position="124"/>
    </location>
</feature>
<dbReference type="Pfam" id="PF10180">
    <property type="entry name" value="WKF"/>
    <property type="match status" value="1"/>
</dbReference>
<feature type="domain" description="WKF" evidence="2">
    <location>
        <begin position="178"/>
        <end position="240"/>
    </location>
</feature>
<feature type="compositionally biased region" description="Acidic residues" evidence="1">
    <location>
        <begin position="125"/>
        <end position="135"/>
    </location>
</feature>
<evidence type="ECO:0000256" key="1">
    <source>
        <dbReference type="SAM" id="MobiDB-lite"/>
    </source>
</evidence>
<feature type="compositionally biased region" description="Low complexity" evidence="1">
    <location>
        <begin position="20"/>
        <end position="32"/>
    </location>
</feature>
<protein>
    <recommendedName>
        <fullName evidence="2">WKF domain-containing protein</fullName>
    </recommendedName>
</protein>
<dbReference type="OrthoDB" id="10261563at2759"/>
<feature type="compositionally biased region" description="Basic and acidic residues" evidence="1">
    <location>
        <begin position="294"/>
        <end position="310"/>
    </location>
</feature>
<accession>A0A9P3HGE3</accession>
<evidence type="ECO:0000313" key="3">
    <source>
        <dbReference type="EMBL" id="GJJ76229.1"/>
    </source>
</evidence>
<gene>
    <name evidence="3" type="ORF">EMPS_08588</name>
</gene>
<reference evidence="3" key="2">
    <citation type="journal article" date="2022" name="Microbiol. Resour. Announc.">
        <title>Whole-Genome Sequence of Entomortierella parvispora E1425, a Mucoromycotan Fungus Associated with Burkholderiaceae-Related Endosymbiotic Bacteria.</title>
        <authorList>
            <person name="Herlambang A."/>
            <person name="Guo Y."/>
            <person name="Takashima Y."/>
            <person name="Narisawa K."/>
            <person name="Ohta H."/>
            <person name="Nishizawa T."/>
        </authorList>
    </citation>
    <scope>NUCLEOTIDE SEQUENCE</scope>
    <source>
        <strain evidence="3">E1425</strain>
    </source>
</reference>
<dbReference type="InterPro" id="IPR019327">
    <property type="entry name" value="WKF"/>
</dbReference>
<name>A0A9P3HGE3_9FUNG</name>
<dbReference type="PANTHER" id="PTHR22306">
    <property type="entry name" value="CHROMOSOME 7 OPEN READING FRAME 50"/>
    <property type="match status" value="1"/>
</dbReference>
<sequence>MSDSTVKRVKVSKPEKKKAVTPATANTTTTEETTVEVEEAEPLIDIPAIKKKKERRVKTEADIAAKQERKRLRKEAEEAKKGAAVKKATIQNKTPKWKQFLKNSSEADNAEQLKDTSYKVKGDDGSDDDESDSEDEKANKKRKADKDSEGRSNKENKKGKKEDDSKLAALDVSTPGLQYLVEWKRSRDTWKFQKLRQVWLINNMYDDKQIPSTHWEIYLEYIHDLKGAARTSAINDAKKIVEAPETEEEEKKDAGDDEEMKAEETTTSEDNKETADDEEAPSTIPMSEEEKAEEEARLAAKAEAKRAAEVKATRAMDVLRVLA</sequence>
<dbReference type="Proteomes" id="UP000827284">
    <property type="component" value="Unassembled WGS sequence"/>
</dbReference>
<evidence type="ECO:0000259" key="2">
    <source>
        <dbReference type="Pfam" id="PF10180"/>
    </source>
</evidence>
<dbReference type="PANTHER" id="PTHR22306:SF2">
    <property type="entry name" value="CHROMOSOME 7 OPEN READING FRAME 50"/>
    <property type="match status" value="1"/>
</dbReference>
<feature type="region of interest" description="Disordered" evidence="1">
    <location>
        <begin position="52"/>
        <end position="171"/>
    </location>
</feature>
<feature type="compositionally biased region" description="Basic and acidic residues" evidence="1">
    <location>
        <begin position="57"/>
        <end position="67"/>
    </location>
</feature>
<evidence type="ECO:0000313" key="4">
    <source>
        <dbReference type="Proteomes" id="UP000827284"/>
    </source>
</evidence>
<feature type="region of interest" description="Disordered" evidence="1">
    <location>
        <begin position="1"/>
        <end position="38"/>
    </location>
</feature>
<dbReference type="AlphaFoldDB" id="A0A9P3HGE3"/>
<feature type="compositionally biased region" description="Basic and acidic residues" evidence="1">
    <location>
        <begin position="144"/>
        <end position="166"/>
    </location>
</feature>
<proteinExistence type="predicted"/>